<proteinExistence type="predicted"/>
<dbReference type="SUPFAM" id="SSF142906">
    <property type="entry name" value="YjbR-like"/>
    <property type="match status" value="1"/>
</dbReference>
<dbReference type="InterPro" id="IPR007351">
    <property type="entry name" value="YjbR"/>
</dbReference>
<dbReference type="EMBL" id="NRGR01000007">
    <property type="protein sequence ID" value="PCC40279.1"/>
    <property type="molecule type" value="Genomic_DNA"/>
</dbReference>
<name>A0A2A3YM27_9MICO</name>
<keyword evidence="3" id="KW-1185">Reference proteome</keyword>
<dbReference type="AlphaFoldDB" id="A0A2A3YM27"/>
<dbReference type="GeneID" id="95325978"/>
<dbReference type="InterPro" id="IPR038056">
    <property type="entry name" value="YjbR-like_sf"/>
</dbReference>
<organism evidence="2 3">
    <name type="scientific">Brachybacterium alimentarium</name>
    <dbReference type="NCBI Taxonomy" id="47845"/>
    <lineage>
        <taxon>Bacteria</taxon>
        <taxon>Bacillati</taxon>
        <taxon>Actinomycetota</taxon>
        <taxon>Actinomycetes</taxon>
        <taxon>Micrococcales</taxon>
        <taxon>Dermabacteraceae</taxon>
        <taxon>Brachybacterium</taxon>
    </lineage>
</organism>
<dbReference type="Proteomes" id="UP000218598">
    <property type="component" value="Unassembled WGS sequence"/>
</dbReference>
<sequence length="121" mass="13410">MSLRGEDLQEVARETADGLPGTSSGYPFTKHLRVWKVAGKVFLIVTEDDPDLEIITLKAEPDDGDALRREHASIRRGHYLDKEHWISVGAGEGVSRSLVEDLVDESYRLAARGAPAKDRPE</sequence>
<dbReference type="Gene3D" id="3.90.1150.30">
    <property type="match status" value="1"/>
</dbReference>
<feature type="region of interest" description="Disordered" evidence="1">
    <location>
        <begin position="1"/>
        <end position="23"/>
    </location>
</feature>
<dbReference type="InterPro" id="IPR058532">
    <property type="entry name" value="YjbR/MT2646/Rv2570-like"/>
</dbReference>
<evidence type="ECO:0000256" key="1">
    <source>
        <dbReference type="SAM" id="MobiDB-lite"/>
    </source>
</evidence>
<gene>
    <name evidence="2" type="ORF">CIK66_03770</name>
</gene>
<reference evidence="2 3" key="1">
    <citation type="journal article" date="2017" name="Elife">
        <title>Extensive horizontal gene transfer in cheese-associated bacteria.</title>
        <authorList>
            <person name="Bonham K.S."/>
            <person name="Wolfe B.E."/>
            <person name="Dutton R.J."/>
        </authorList>
    </citation>
    <scope>NUCLEOTIDE SEQUENCE [LARGE SCALE GENOMIC DNA]</scope>
    <source>
        <strain evidence="2 3">341_9</strain>
    </source>
</reference>
<comment type="caution">
    <text evidence="2">The sequence shown here is derived from an EMBL/GenBank/DDBJ whole genome shotgun (WGS) entry which is preliminary data.</text>
</comment>
<dbReference type="OrthoDB" id="3194910at2"/>
<evidence type="ECO:0000313" key="2">
    <source>
        <dbReference type="EMBL" id="PCC40279.1"/>
    </source>
</evidence>
<dbReference type="RefSeq" id="WP_096163372.1">
    <property type="nucleotide sequence ID" value="NZ_BAAAIQ010000026.1"/>
</dbReference>
<feature type="compositionally biased region" description="Basic and acidic residues" evidence="1">
    <location>
        <begin position="1"/>
        <end position="16"/>
    </location>
</feature>
<dbReference type="Pfam" id="PF04237">
    <property type="entry name" value="YjbR"/>
    <property type="match status" value="1"/>
</dbReference>
<protein>
    <submittedName>
        <fullName evidence="2">Cytoplasmic protein</fullName>
    </submittedName>
</protein>
<dbReference type="PANTHER" id="PTHR35145">
    <property type="entry name" value="CYTOPLASMIC PROTEIN-RELATED"/>
    <property type="match status" value="1"/>
</dbReference>
<dbReference type="PANTHER" id="PTHR35145:SF1">
    <property type="entry name" value="CYTOPLASMIC PROTEIN"/>
    <property type="match status" value="1"/>
</dbReference>
<evidence type="ECO:0000313" key="3">
    <source>
        <dbReference type="Proteomes" id="UP000218598"/>
    </source>
</evidence>
<accession>A0A2A3YM27</accession>